<evidence type="ECO:0000256" key="2">
    <source>
        <dbReference type="ARBA" id="ARBA00023002"/>
    </source>
</evidence>
<keyword evidence="2" id="KW-0560">Oxidoreductase</keyword>
<dbReference type="EMBL" id="FOOY01000030">
    <property type="protein sequence ID" value="SFG92544.1"/>
    <property type="molecule type" value="Genomic_DNA"/>
</dbReference>
<evidence type="ECO:0000259" key="4">
    <source>
        <dbReference type="SMART" id="SM00822"/>
    </source>
</evidence>
<dbReference type="Gene3D" id="3.40.50.720">
    <property type="entry name" value="NAD(P)-binding Rossmann-like Domain"/>
    <property type="match status" value="1"/>
</dbReference>
<proteinExistence type="inferred from homology"/>
<dbReference type="GO" id="GO:0016616">
    <property type="term" value="F:oxidoreductase activity, acting on the CH-OH group of donors, NAD or NADP as acceptor"/>
    <property type="evidence" value="ECO:0007669"/>
    <property type="project" value="UniProtKB-ARBA"/>
</dbReference>
<evidence type="ECO:0000313" key="6">
    <source>
        <dbReference type="Proteomes" id="UP000198752"/>
    </source>
</evidence>
<dbReference type="SUPFAM" id="SSF51735">
    <property type="entry name" value="NAD(P)-binding Rossmann-fold domains"/>
    <property type="match status" value="1"/>
</dbReference>
<dbReference type="PROSITE" id="PS00061">
    <property type="entry name" value="ADH_SHORT"/>
    <property type="match status" value="1"/>
</dbReference>
<keyword evidence="6" id="KW-1185">Reference proteome</keyword>
<sequence>MEQIKDKVVVITGASSGIGEATARKLANEGAKLVLGARRTEKLDALVSELINNGGDACYQKTDVTRKEDVQSLINLAVEKYGRIDVLYNNAGLMPLSPLRDLKVDEWERMIDVNIKGVLYGIAAALPIMRSQNSGHIINTDSVAGFAVNPGGWAVYSGTKFAVRAIAEGLRLEESPYSGIRVTDISPGAVQTELPSTITDPTLKKQVEEKEKFNGIKPEAIANAVAYAISQPDDVSINEVIIRPTAQRN</sequence>
<dbReference type="AlphaFoldDB" id="A0A1I2VTH3"/>
<dbReference type="Pfam" id="PF00106">
    <property type="entry name" value="adh_short"/>
    <property type="match status" value="1"/>
</dbReference>
<dbReference type="PRINTS" id="PR00080">
    <property type="entry name" value="SDRFAMILY"/>
</dbReference>
<gene>
    <name evidence="5" type="ORF">SAMN02982927_03257</name>
</gene>
<comment type="similarity">
    <text evidence="1 3">Belongs to the short-chain dehydrogenases/reductases (SDR) family.</text>
</comment>
<dbReference type="OrthoDB" id="9775296at2"/>
<feature type="domain" description="Ketoreductase" evidence="4">
    <location>
        <begin position="7"/>
        <end position="188"/>
    </location>
</feature>
<evidence type="ECO:0000256" key="1">
    <source>
        <dbReference type="ARBA" id="ARBA00006484"/>
    </source>
</evidence>
<dbReference type="InterPro" id="IPR002347">
    <property type="entry name" value="SDR_fam"/>
</dbReference>
<evidence type="ECO:0000256" key="3">
    <source>
        <dbReference type="RuleBase" id="RU000363"/>
    </source>
</evidence>
<dbReference type="InterPro" id="IPR036291">
    <property type="entry name" value="NAD(P)-bd_dom_sf"/>
</dbReference>
<reference evidence="6" key="1">
    <citation type="submission" date="2016-10" db="EMBL/GenBank/DDBJ databases">
        <authorList>
            <person name="Varghese N."/>
            <person name="Submissions S."/>
        </authorList>
    </citation>
    <scope>NUCLEOTIDE SEQUENCE [LARGE SCALE GENOMIC DNA]</scope>
    <source>
        <strain evidence="6">ATCC 700379</strain>
    </source>
</reference>
<evidence type="ECO:0000313" key="5">
    <source>
        <dbReference type="EMBL" id="SFG92544.1"/>
    </source>
</evidence>
<dbReference type="Proteomes" id="UP000198752">
    <property type="component" value="Unassembled WGS sequence"/>
</dbReference>
<dbReference type="STRING" id="269670.SAMN02982927_03257"/>
<organism evidence="5 6">
    <name type="scientific">Sporolactobacillus nakayamae</name>
    <dbReference type="NCBI Taxonomy" id="269670"/>
    <lineage>
        <taxon>Bacteria</taxon>
        <taxon>Bacillati</taxon>
        <taxon>Bacillota</taxon>
        <taxon>Bacilli</taxon>
        <taxon>Bacillales</taxon>
        <taxon>Sporolactobacillaceae</taxon>
        <taxon>Sporolactobacillus</taxon>
    </lineage>
</organism>
<dbReference type="RefSeq" id="WP_093674620.1">
    <property type="nucleotide sequence ID" value="NZ_FOOY01000030.1"/>
</dbReference>
<name>A0A1I2VTH3_9BACL</name>
<dbReference type="PRINTS" id="PR00081">
    <property type="entry name" value="GDHRDH"/>
</dbReference>
<protein>
    <submittedName>
        <fullName evidence="5">NADP-dependent 3-hydroxy acid dehydrogenase YdfG</fullName>
    </submittedName>
</protein>
<dbReference type="FunFam" id="3.40.50.720:FF:000047">
    <property type="entry name" value="NADP-dependent L-serine/L-allo-threonine dehydrogenase"/>
    <property type="match status" value="1"/>
</dbReference>
<accession>A0A1I2VTH3</accession>
<dbReference type="InterPro" id="IPR020904">
    <property type="entry name" value="Sc_DH/Rdtase_CS"/>
</dbReference>
<dbReference type="PANTHER" id="PTHR43115">
    <property type="entry name" value="DEHYDROGENASE/REDUCTASE SDR FAMILY MEMBER 11"/>
    <property type="match status" value="1"/>
</dbReference>
<dbReference type="PANTHER" id="PTHR43115:SF4">
    <property type="entry name" value="DEHYDROGENASE_REDUCTASE SDR FAMILY MEMBER 11"/>
    <property type="match status" value="1"/>
</dbReference>
<dbReference type="SMART" id="SM00822">
    <property type="entry name" value="PKS_KR"/>
    <property type="match status" value="1"/>
</dbReference>
<dbReference type="InterPro" id="IPR057326">
    <property type="entry name" value="KR_dom"/>
</dbReference>